<sequence>MKDVLSACGANASYTVADIFGGRTCGPDTPDNLGSREYDRYREYLRQLIIPSRSRPIPTGANAGRPACVTRHRSRHGRVKHWCGRPLRSTDAECGRRCTPTTLRTVRRLPGRRGNDFSKANRRLGMLFDDWTDHPDEGLEP</sequence>
<keyword evidence="2" id="KW-1185">Reference proteome</keyword>
<gene>
    <name evidence="1" type="ORF">EVAR_9765_1</name>
</gene>
<evidence type="ECO:0000313" key="1">
    <source>
        <dbReference type="EMBL" id="GBP21580.1"/>
    </source>
</evidence>
<name>A0A4C1U5P5_EUMVA</name>
<comment type="caution">
    <text evidence="1">The sequence shown here is derived from an EMBL/GenBank/DDBJ whole genome shotgun (WGS) entry which is preliminary data.</text>
</comment>
<accession>A0A4C1U5P5</accession>
<evidence type="ECO:0000313" key="2">
    <source>
        <dbReference type="Proteomes" id="UP000299102"/>
    </source>
</evidence>
<dbReference type="EMBL" id="BGZK01000130">
    <property type="protein sequence ID" value="GBP21580.1"/>
    <property type="molecule type" value="Genomic_DNA"/>
</dbReference>
<dbReference type="AlphaFoldDB" id="A0A4C1U5P5"/>
<dbReference type="Proteomes" id="UP000299102">
    <property type="component" value="Unassembled WGS sequence"/>
</dbReference>
<organism evidence="1 2">
    <name type="scientific">Eumeta variegata</name>
    <name type="common">Bagworm moth</name>
    <name type="synonym">Eumeta japonica</name>
    <dbReference type="NCBI Taxonomy" id="151549"/>
    <lineage>
        <taxon>Eukaryota</taxon>
        <taxon>Metazoa</taxon>
        <taxon>Ecdysozoa</taxon>
        <taxon>Arthropoda</taxon>
        <taxon>Hexapoda</taxon>
        <taxon>Insecta</taxon>
        <taxon>Pterygota</taxon>
        <taxon>Neoptera</taxon>
        <taxon>Endopterygota</taxon>
        <taxon>Lepidoptera</taxon>
        <taxon>Glossata</taxon>
        <taxon>Ditrysia</taxon>
        <taxon>Tineoidea</taxon>
        <taxon>Psychidae</taxon>
        <taxon>Oiketicinae</taxon>
        <taxon>Eumeta</taxon>
    </lineage>
</organism>
<proteinExistence type="predicted"/>
<reference evidence="1 2" key="1">
    <citation type="journal article" date="2019" name="Commun. Biol.">
        <title>The bagworm genome reveals a unique fibroin gene that provides high tensile strength.</title>
        <authorList>
            <person name="Kono N."/>
            <person name="Nakamura H."/>
            <person name="Ohtoshi R."/>
            <person name="Tomita M."/>
            <person name="Numata K."/>
            <person name="Arakawa K."/>
        </authorList>
    </citation>
    <scope>NUCLEOTIDE SEQUENCE [LARGE SCALE GENOMIC DNA]</scope>
</reference>
<protein>
    <submittedName>
        <fullName evidence="1">Uncharacterized protein</fullName>
    </submittedName>
</protein>